<comment type="caution">
    <text evidence="1">The sequence shown here is derived from an EMBL/GenBank/DDBJ whole genome shotgun (WGS) entry which is preliminary data.</text>
</comment>
<organism evidence="1 3">
    <name type="scientific">Rhipicephalus microplus</name>
    <name type="common">Cattle tick</name>
    <name type="synonym">Boophilus microplus</name>
    <dbReference type="NCBI Taxonomy" id="6941"/>
    <lineage>
        <taxon>Eukaryota</taxon>
        <taxon>Metazoa</taxon>
        <taxon>Ecdysozoa</taxon>
        <taxon>Arthropoda</taxon>
        <taxon>Chelicerata</taxon>
        <taxon>Arachnida</taxon>
        <taxon>Acari</taxon>
        <taxon>Parasitiformes</taxon>
        <taxon>Ixodida</taxon>
        <taxon>Ixodoidea</taxon>
        <taxon>Ixodidae</taxon>
        <taxon>Rhipicephalinae</taxon>
        <taxon>Rhipicephalus</taxon>
        <taxon>Boophilus</taxon>
    </lineage>
</organism>
<keyword evidence="3" id="KW-1185">Reference proteome</keyword>
<dbReference type="EMBL" id="JABSTU010000009">
    <property type="protein sequence ID" value="KAH8022312.1"/>
    <property type="molecule type" value="Genomic_DNA"/>
</dbReference>
<reference evidence="1" key="2">
    <citation type="submission" date="2021-09" db="EMBL/GenBank/DDBJ databases">
        <authorList>
            <person name="Jia N."/>
            <person name="Wang J."/>
            <person name="Shi W."/>
            <person name="Du L."/>
            <person name="Sun Y."/>
            <person name="Zhan W."/>
            <person name="Jiang J."/>
            <person name="Wang Q."/>
            <person name="Zhang B."/>
            <person name="Ji P."/>
            <person name="Sakyi L.B."/>
            <person name="Cui X."/>
            <person name="Yuan T."/>
            <person name="Jiang B."/>
            <person name="Yang W."/>
            <person name="Lam T.T.-Y."/>
            <person name="Chang Q."/>
            <person name="Ding S."/>
            <person name="Wang X."/>
            <person name="Zhu J."/>
            <person name="Ruan X."/>
            <person name="Zhao L."/>
            <person name="Wei J."/>
            <person name="Que T."/>
            <person name="Du C."/>
            <person name="Cheng J."/>
            <person name="Dai P."/>
            <person name="Han X."/>
            <person name="Huang E."/>
            <person name="Gao Y."/>
            <person name="Liu J."/>
            <person name="Shao H."/>
            <person name="Ye R."/>
            <person name="Li L."/>
            <person name="Wei W."/>
            <person name="Wang X."/>
            <person name="Wang C."/>
            <person name="Huo Q."/>
            <person name="Li W."/>
            <person name="Guo W."/>
            <person name="Chen H."/>
            <person name="Chen S."/>
            <person name="Zhou L."/>
            <person name="Zhou L."/>
            <person name="Ni X."/>
            <person name="Tian J."/>
            <person name="Zhou Y."/>
            <person name="Sheng Y."/>
            <person name="Liu T."/>
            <person name="Pan Y."/>
            <person name="Xia L."/>
            <person name="Li J."/>
            <person name="Zhao F."/>
            <person name="Cao W."/>
        </authorList>
    </citation>
    <scope>NUCLEOTIDE SEQUENCE</scope>
    <source>
        <strain evidence="1">Rmic-2018</strain>
        <tissue evidence="1">Larvae</tissue>
    </source>
</reference>
<dbReference type="Proteomes" id="UP000821866">
    <property type="component" value="Chromosome 7"/>
</dbReference>
<dbReference type="Gene3D" id="3.30.450.20">
    <property type="entry name" value="PAS domain"/>
    <property type="match status" value="1"/>
</dbReference>
<reference evidence="1" key="1">
    <citation type="journal article" date="2020" name="Cell">
        <title>Large-Scale Comparative Analyses of Tick Genomes Elucidate Their Genetic Diversity and Vector Capacities.</title>
        <authorList>
            <consortium name="Tick Genome and Microbiome Consortium (TIGMIC)"/>
            <person name="Jia N."/>
            <person name="Wang J."/>
            <person name="Shi W."/>
            <person name="Du L."/>
            <person name="Sun Y."/>
            <person name="Zhan W."/>
            <person name="Jiang J.F."/>
            <person name="Wang Q."/>
            <person name="Zhang B."/>
            <person name="Ji P."/>
            <person name="Bell-Sakyi L."/>
            <person name="Cui X.M."/>
            <person name="Yuan T.T."/>
            <person name="Jiang B.G."/>
            <person name="Yang W.F."/>
            <person name="Lam T.T."/>
            <person name="Chang Q.C."/>
            <person name="Ding S.J."/>
            <person name="Wang X.J."/>
            <person name="Zhu J.G."/>
            <person name="Ruan X.D."/>
            <person name="Zhao L."/>
            <person name="Wei J.T."/>
            <person name="Ye R.Z."/>
            <person name="Que T.C."/>
            <person name="Du C.H."/>
            <person name="Zhou Y.H."/>
            <person name="Cheng J.X."/>
            <person name="Dai P.F."/>
            <person name="Guo W.B."/>
            <person name="Han X.H."/>
            <person name="Huang E.J."/>
            <person name="Li L.F."/>
            <person name="Wei W."/>
            <person name="Gao Y.C."/>
            <person name="Liu J.Z."/>
            <person name="Shao H.Z."/>
            <person name="Wang X."/>
            <person name="Wang C.C."/>
            <person name="Yang T.C."/>
            <person name="Huo Q.B."/>
            <person name="Li W."/>
            <person name="Chen H.Y."/>
            <person name="Chen S.E."/>
            <person name="Zhou L.G."/>
            <person name="Ni X.B."/>
            <person name="Tian J.H."/>
            <person name="Sheng Y."/>
            <person name="Liu T."/>
            <person name="Pan Y.S."/>
            <person name="Xia L.Y."/>
            <person name="Li J."/>
            <person name="Zhao F."/>
            <person name="Cao W.C."/>
        </authorList>
    </citation>
    <scope>NUCLEOTIDE SEQUENCE</scope>
    <source>
        <strain evidence="1">Rmic-2018</strain>
    </source>
</reference>
<dbReference type="VEuPathDB" id="VectorBase:LOC119173518"/>
<accession>A0A9J6DKE1</accession>
<evidence type="ECO:0000313" key="2">
    <source>
        <dbReference type="EMBL" id="KAH8022333.1"/>
    </source>
</evidence>
<dbReference type="EMBL" id="JABSTU010000009">
    <property type="protein sequence ID" value="KAH8022333.1"/>
    <property type="molecule type" value="Genomic_DNA"/>
</dbReference>
<proteinExistence type="predicted"/>
<gene>
    <name evidence="1" type="ORF">HPB51_023365</name>
    <name evidence="2" type="ORF">HPB51_023386</name>
</gene>
<evidence type="ECO:0000313" key="1">
    <source>
        <dbReference type="EMBL" id="KAH8022312.1"/>
    </source>
</evidence>
<dbReference type="AlphaFoldDB" id="A0A9J6DKE1"/>
<protein>
    <submittedName>
        <fullName evidence="1">Uncharacterized protein</fullName>
    </submittedName>
</protein>
<sequence>MLHNVRRKDIPILHGLDKKKDERCAVVTASNCAEIGRERPELLRLSGDVAHGRDWHLENEARSAVRLANFLSGFLQTVDPKELFAEFRVPDRSLTQDQIIGEAMSLVAGNQRILGCGVYFDRKQFPGRHLYAPYAYRRHRNERRFYVDDMARFRGAAYLQEGFFAQLKTRWAANLDDLVTYTTKIRIR</sequence>
<evidence type="ECO:0000313" key="3">
    <source>
        <dbReference type="Proteomes" id="UP000821866"/>
    </source>
</evidence>
<name>A0A9J6DKE1_RHIMP</name>